<evidence type="ECO:0000256" key="2">
    <source>
        <dbReference type="ARBA" id="ARBA00022723"/>
    </source>
</evidence>
<keyword evidence="1" id="KW-0963">Cytoplasm</keyword>
<proteinExistence type="predicted"/>
<dbReference type="GO" id="GO:0004615">
    <property type="term" value="F:phosphomannomutase activity"/>
    <property type="evidence" value="ECO:0007669"/>
    <property type="project" value="InterPro"/>
</dbReference>
<evidence type="ECO:0000313" key="4">
    <source>
        <dbReference type="EMBL" id="QHU28711.1"/>
    </source>
</evidence>
<dbReference type="GO" id="GO:0006487">
    <property type="term" value="P:protein N-linked glycosylation"/>
    <property type="evidence" value="ECO:0007669"/>
    <property type="project" value="TreeGrafter"/>
</dbReference>
<dbReference type="AlphaFoldDB" id="A0A6C0LG91"/>
<dbReference type="PANTHER" id="PTHR10466:SF0">
    <property type="entry name" value="PHOSPHOMANNOMUTASE"/>
    <property type="match status" value="1"/>
</dbReference>
<keyword evidence="2" id="KW-0479">Metal-binding</keyword>
<name>A0A6C0LG91_9ZZZZ</name>
<dbReference type="PANTHER" id="PTHR10466">
    <property type="entry name" value="PHOSPHOMANNOMUTASE"/>
    <property type="match status" value="1"/>
</dbReference>
<reference evidence="4" key="1">
    <citation type="journal article" date="2020" name="Nature">
        <title>Giant virus diversity and host interactions through global metagenomics.</title>
        <authorList>
            <person name="Schulz F."/>
            <person name="Roux S."/>
            <person name="Paez-Espino D."/>
            <person name="Jungbluth S."/>
            <person name="Walsh D.A."/>
            <person name="Denef V.J."/>
            <person name="McMahon K.D."/>
            <person name="Konstantinidis K.T."/>
            <person name="Eloe-Fadrosh E.A."/>
            <person name="Kyrpides N.C."/>
            <person name="Woyke T."/>
        </authorList>
    </citation>
    <scope>NUCLEOTIDE SEQUENCE</scope>
    <source>
        <strain evidence="4">GVMAG-M-3300027791-30</strain>
    </source>
</reference>
<dbReference type="InterPro" id="IPR023214">
    <property type="entry name" value="HAD_sf"/>
</dbReference>
<dbReference type="GO" id="GO:0009298">
    <property type="term" value="P:GDP-mannose biosynthetic process"/>
    <property type="evidence" value="ECO:0007669"/>
    <property type="project" value="InterPro"/>
</dbReference>
<evidence type="ECO:0000256" key="1">
    <source>
        <dbReference type="ARBA" id="ARBA00022490"/>
    </source>
</evidence>
<organism evidence="4">
    <name type="scientific">viral metagenome</name>
    <dbReference type="NCBI Taxonomy" id="1070528"/>
    <lineage>
        <taxon>unclassified sequences</taxon>
        <taxon>metagenomes</taxon>
        <taxon>organismal metagenomes</taxon>
    </lineage>
</organism>
<dbReference type="Pfam" id="PF03332">
    <property type="entry name" value="PMM"/>
    <property type="match status" value="1"/>
</dbReference>
<evidence type="ECO:0000256" key="3">
    <source>
        <dbReference type="ARBA" id="ARBA00022842"/>
    </source>
</evidence>
<protein>
    <recommendedName>
        <fullName evidence="5">Phosphomannomutase</fullName>
    </recommendedName>
</protein>
<dbReference type="GO" id="GO:0005829">
    <property type="term" value="C:cytosol"/>
    <property type="evidence" value="ECO:0007669"/>
    <property type="project" value="TreeGrafter"/>
</dbReference>
<dbReference type="Gene3D" id="3.40.50.1000">
    <property type="entry name" value="HAD superfamily/HAD-like"/>
    <property type="match status" value="1"/>
</dbReference>
<dbReference type="SUPFAM" id="SSF56784">
    <property type="entry name" value="HAD-like"/>
    <property type="match status" value="1"/>
</dbReference>
<evidence type="ECO:0008006" key="5">
    <source>
        <dbReference type="Google" id="ProtNLM"/>
    </source>
</evidence>
<dbReference type="GO" id="GO:0046872">
    <property type="term" value="F:metal ion binding"/>
    <property type="evidence" value="ECO:0007669"/>
    <property type="project" value="UniProtKB-KW"/>
</dbReference>
<dbReference type="Gene3D" id="3.30.1240.20">
    <property type="match status" value="1"/>
</dbReference>
<dbReference type="InterPro" id="IPR005002">
    <property type="entry name" value="PMM"/>
</dbReference>
<dbReference type="InterPro" id="IPR036412">
    <property type="entry name" value="HAD-like_sf"/>
</dbReference>
<dbReference type="EMBL" id="MN740474">
    <property type="protein sequence ID" value="QHU28711.1"/>
    <property type="molecule type" value="Genomic_DNA"/>
</dbReference>
<sequence>MKKLFLFDVDGTIAESGQKINKDIAELLNNYFKNSKTEIGIVGGGKLDRILWQTEDVRFNHYFSECGCVYNKLVTDNNKLVNNNNHSPLSLNNSLNLIYEKNIREHSLYNDINILIKLALKFLSDVDYTLTGNFIDLRTGIIYISLIGLNANEDERNYFKELDEKLNYRKRLLDILQNKALDLNIYNKIHIVYGGSVGIAIYPSEHDKKQIMNHINHNDYSEIHYFGDKYLQDGNDYLLLHHEFVIGHKVYNVSDTYKILKNLLNK</sequence>
<keyword evidence="3" id="KW-0460">Magnesium</keyword>
<accession>A0A6C0LG91</accession>
<dbReference type="GO" id="GO:0006013">
    <property type="term" value="P:mannose metabolic process"/>
    <property type="evidence" value="ECO:0007669"/>
    <property type="project" value="TreeGrafter"/>
</dbReference>
<dbReference type="InterPro" id="IPR043169">
    <property type="entry name" value="PMM_cap"/>
</dbReference>